<dbReference type="Proteomes" id="UP000295781">
    <property type="component" value="Chromosome"/>
</dbReference>
<name>A0A4P2QBW3_SORCE</name>
<protein>
    <submittedName>
        <fullName evidence="1">Uncharacterized protein</fullName>
    </submittedName>
</protein>
<proteinExistence type="predicted"/>
<organism evidence="1 2">
    <name type="scientific">Sorangium cellulosum</name>
    <name type="common">Polyangium cellulosum</name>
    <dbReference type="NCBI Taxonomy" id="56"/>
    <lineage>
        <taxon>Bacteria</taxon>
        <taxon>Pseudomonadati</taxon>
        <taxon>Myxococcota</taxon>
        <taxon>Polyangia</taxon>
        <taxon>Polyangiales</taxon>
        <taxon>Polyangiaceae</taxon>
        <taxon>Sorangium</taxon>
    </lineage>
</organism>
<reference evidence="1 2" key="1">
    <citation type="submission" date="2015-09" db="EMBL/GenBank/DDBJ databases">
        <title>Sorangium comparison.</title>
        <authorList>
            <person name="Zaburannyi N."/>
            <person name="Bunk B."/>
            <person name="Overmann J."/>
            <person name="Mueller R."/>
        </authorList>
    </citation>
    <scope>NUCLEOTIDE SEQUENCE [LARGE SCALE GENOMIC DNA]</scope>
    <source>
        <strain evidence="1 2">So ceGT47</strain>
    </source>
</reference>
<evidence type="ECO:0000313" key="1">
    <source>
        <dbReference type="EMBL" id="AUX27210.1"/>
    </source>
</evidence>
<evidence type="ECO:0000313" key="2">
    <source>
        <dbReference type="Proteomes" id="UP000295781"/>
    </source>
</evidence>
<accession>A0A4P2QBW3</accession>
<sequence>MAEGLTSDDVEKSGQASSDRLWILVNASQRESAPGCMDTGHPRQTVIVRDREHVLISVDVGEGSALAVPFKSTEPGGSAARLVVRLAARSTPCAGCVDEGLARAVEALGGLDAERVLCALRAAIARCAERAHGEPPPSAPAAFGPLPGGPATRLTRALRLAPANAPHVPAAGALPAESDIDVILII</sequence>
<gene>
    <name evidence="1" type="ORF">SOCEGT47_077910</name>
</gene>
<dbReference type="EMBL" id="CP012670">
    <property type="protein sequence ID" value="AUX27210.1"/>
    <property type="molecule type" value="Genomic_DNA"/>
</dbReference>
<dbReference type="AlphaFoldDB" id="A0A4P2QBW3"/>